<feature type="region of interest" description="Disordered" evidence="1">
    <location>
        <begin position="1"/>
        <end position="23"/>
    </location>
</feature>
<dbReference type="InterPro" id="IPR052895">
    <property type="entry name" value="HetReg/Transcr_Mod"/>
</dbReference>
<feature type="domain" description="Heterokaryon incompatibility" evidence="2">
    <location>
        <begin position="66"/>
        <end position="219"/>
    </location>
</feature>
<gene>
    <name evidence="3" type="ORF">BU26DRAFT_521878</name>
</gene>
<name>A0A6A6I7D4_9PLEO</name>
<organism evidence="3 4">
    <name type="scientific">Trematosphaeria pertusa</name>
    <dbReference type="NCBI Taxonomy" id="390896"/>
    <lineage>
        <taxon>Eukaryota</taxon>
        <taxon>Fungi</taxon>
        <taxon>Dikarya</taxon>
        <taxon>Ascomycota</taxon>
        <taxon>Pezizomycotina</taxon>
        <taxon>Dothideomycetes</taxon>
        <taxon>Pleosporomycetidae</taxon>
        <taxon>Pleosporales</taxon>
        <taxon>Massarineae</taxon>
        <taxon>Trematosphaeriaceae</taxon>
        <taxon>Trematosphaeria</taxon>
    </lineage>
</organism>
<dbReference type="Proteomes" id="UP000800094">
    <property type="component" value="Unassembled WGS sequence"/>
</dbReference>
<dbReference type="RefSeq" id="XP_033680424.1">
    <property type="nucleotide sequence ID" value="XM_033829647.1"/>
</dbReference>
<dbReference type="Pfam" id="PF06985">
    <property type="entry name" value="HET"/>
    <property type="match status" value="1"/>
</dbReference>
<accession>A0A6A6I7D4</accession>
<dbReference type="AlphaFoldDB" id="A0A6A6I7D4"/>
<keyword evidence="4" id="KW-1185">Reference proteome</keyword>
<dbReference type="GeneID" id="54582977"/>
<evidence type="ECO:0000259" key="2">
    <source>
        <dbReference type="Pfam" id="PF06985"/>
    </source>
</evidence>
<dbReference type="InterPro" id="IPR010730">
    <property type="entry name" value="HET"/>
</dbReference>
<protein>
    <submittedName>
        <fullName evidence="3">HET-domain-containing protein</fullName>
    </submittedName>
</protein>
<evidence type="ECO:0000313" key="3">
    <source>
        <dbReference type="EMBL" id="KAF2245420.1"/>
    </source>
</evidence>
<dbReference type="EMBL" id="ML987200">
    <property type="protein sequence ID" value="KAF2245420.1"/>
    <property type="molecule type" value="Genomic_DNA"/>
</dbReference>
<evidence type="ECO:0000256" key="1">
    <source>
        <dbReference type="SAM" id="MobiDB-lite"/>
    </source>
</evidence>
<proteinExistence type="predicted"/>
<dbReference type="OrthoDB" id="3553147at2759"/>
<dbReference type="Pfam" id="PF26639">
    <property type="entry name" value="Het-6_barrel"/>
    <property type="match status" value="1"/>
</dbReference>
<dbReference type="PANTHER" id="PTHR24148:SF64">
    <property type="entry name" value="HETEROKARYON INCOMPATIBILITY DOMAIN-CONTAINING PROTEIN"/>
    <property type="match status" value="1"/>
</dbReference>
<evidence type="ECO:0000313" key="4">
    <source>
        <dbReference type="Proteomes" id="UP000800094"/>
    </source>
</evidence>
<reference evidence="3" key="1">
    <citation type="journal article" date="2020" name="Stud. Mycol.">
        <title>101 Dothideomycetes genomes: a test case for predicting lifestyles and emergence of pathogens.</title>
        <authorList>
            <person name="Haridas S."/>
            <person name="Albert R."/>
            <person name="Binder M."/>
            <person name="Bloem J."/>
            <person name="Labutti K."/>
            <person name="Salamov A."/>
            <person name="Andreopoulos B."/>
            <person name="Baker S."/>
            <person name="Barry K."/>
            <person name="Bills G."/>
            <person name="Bluhm B."/>
            <person name="Cannon C."/>
            <person name="Castanera R."/>
            <person name="Culley D."/>
            <person name="Daum C."/>
            <person name="Ezra D."/>
            <person name="Gonzalez J."/>
            <person name="Henrissat B."/>
            <person name="Kuo A."/>
            <person name="Liang C."/>
            <person name="Lipzen A."/>
            <person name="Lutzoni F."/>
            <person name="Magnuson J."/>
            <person name="Mondo S."/>
            <person name="Nolan M."/>
            <person name="Ohm R."/>
            <person name="Pangilinan J."/>
            <person name="Park H.-J."/>
            <person name="Ramirez L."/>
            <person name="Alfaro M."/>
            <person name="Sun H."/>
            <person name="Tritt A."/>
            <person name="Yoshinaga Y."/>
            <person name="Zwiers L.-H."/>
            <person name="Turgeon B."/>
            <person name="Goodwin S."/>
            <person name="Spatafora J."/>
            <person name="Crous P."/>
            <person name="Grigoriev I."/>
        </authorList>
    </citation>
    <scope>NUCLEOTIDE SEQUENCE</scope>
    <source>
        <strain evidence="3">CBS 122368</strain>
    </source>
</reference>
<sequence length="637" mass="72534">MSPKRGGHSTPSALRDLSPPNGNGSIYESLPEVEYLRVLKLHPGAHNDEIKCHLEIVSPECSKDQYEAISYVWGDPNITTEITCNRKHVPVTVNLVDALRTFRDSDKMRTLWADALCINQKDDREKGHQVKRMGHVFENAKCVLVWLGRDTGNVAEDCFELIRDTTDYFDKMFLQNDREVRRIPALTRPYPICVDEERWRNVRTLLSLPWFHRVWIIQEAAVAKECIMFWGAAKIDIADAFELSCWYLQKADFAAIIESFSFRPRLGYLGSDFRRIHSKYNTQQSWRYSRPLLKHHCLNTDEWNFVSLLRGAQGMNASDPRDRVYAFLGCPYAKQKDGQTIIEADYSKTTEEFYLHTACTLLQHQREGPWVLTAIYHPSLDHLLHSKRPSWVPNWSQAWHQYRIANPANWYRAGGRGELFSASPREDNVLEVAGFVFDKIAWTSTLIQSHNITLTPHTWDEEIHVVGEPYIDILWKETSSAAAELGMPLRHDDYTLTLVSGYSNRNSKTPDMTLHRANFKAYRCVARSLFSNASDVGTKPATGDGDLYRMQAKITGCKMRRLALTEGGRLGLVPGLTTEVGDVCCIFIGVSVPLILKPANNGRYRLGGDGYISGVMDGELMEQYDSGGFGQEKIVLI</sequence>
<dbReference type="PANTHER" id="PTHR24148">
    <property type="entry name" value="ANKYRIN REPEAT DOMAIN-CONTAINING PROTEIN 39 HOMOLOG-RELATED"/>
    <property type="match status" value="1"/>
</dbReference>